<sequence length="425" mass="44724">MSHHFQLRSSVLSLRFFPGGLGAGFSRTEPRYPGSSGSSGAFAVASPARTLQLHRAKATAKEVGMQAETAQGSAALGWAARDASGVLSPFDFSRRAQKDDDVTIKVLYCGICHTDLYTIKNEWGTAMYPVVPGHEILGVVTSVGSGVTKFKAGETVGVGYFLGSCRSCECCGNGYENYCSGMVLTSNGIDREHGGAVTQGGFSDAIVVNQDYVVRVPDGLPLDGAAPLLCAGVTVYSPMMRFGLNAPGKHLGVVGLGGLGHVAVKFGKAFGMKVTVISTSPGKREEALERLGADEFLVSRDPEQMQKAVGTMDGILDTVSAWHPISPLFALMKPMGQMVFLGGPTKPLELPAYAIVPGGKGIAGNCVGGIRDCQAMLDFAGKHGITAEVEVIKMDYVNTALERLEKNDVRYRFVIDVAGSLGSTA</sequence>
<protein>
    <submittedName>
        <fullName evidence="1">Uncharacterized protein</fullName>
    </submittedName>
</protein>
<name>A0ACD5XL32_AVESA</name>
<proteinExistence type="predicted"/>
<organism evidence="1 2">
    <name type="scientific">Avena sativa</name>
    <name type="common">Oat</name>
    <dbReference type="NCBI Taxonomy" id="4498"/>
    <lineage>
        <taxon>Eukaryota</taxon>
        <taxon>Viridiplantae</taxon>
        <taxon>Streptophyta</taxon>
        <taxon>Embryophyta</taxon>
        <taxon>Tracheophyta</taxon>
        <taxon>Spermatophyta</taxon>
        <taxon>Magnoliopsida</taxon>
        <taxon>Liliopsida</taxon>
        <taxon>Poales</taxon>
        <taxon>Poaceae</taxon>
        <taxon>BOP clade</taxon>
        <taxon>Pooideae</taxon>
        <taxon>Poodae</taxon>
        <taxon>Poeae</taxon>
        <taxon>Poeae Chloroplast Group 1 (Aveneae type)</taxon>
        <taxon>Aveninae</taxon>
        <taxon>Avena</taxon>
    </lineage>
</organism>
<accession>A0ACD5XL32</accession>
<evidence type="ECO:0000313" key="1">
    <source>
        <dbReference type="EnsemblPlants" id="AVESA.00010b.r2.5AG0843580.1.CDS"/>
    </source>
</evidence>
<keyword evidence="2" id="KW-1185">Reference proteome</keyword>
<dbReference type="Proteomes" id="UP001732700">
    <property type="component" value="Chromosome 5A"/>
</dbReference>
<evidence type="ECO:0000313" key="2">
    <source>
        <dbReference type="Proteomes" id="UP001732700"/>
    </source>
</evidence>
<reference evidence="1" key="1">
    <citation type="submission" date="2021-05" db="EMBL/GenBank/DDBJ databases">
        <authorList>
            <person name="Scholz U."/>
            <person name="Mascher M."/>
            <person name="Fiebig A."/>
        </authorList>
    </citation>
    <scope>NUCLEOTIDE SEQUENCE [LARGE SCALE GENOMIC DNA]</scope>
</reference>
<dbReference type="EnsemblPlants" id="AVESA.00010b.r2.5AG0843580.1">
    <property type="protein sequence ID" value="AVESA.00010b.r2.5AG0843580.1.CDS"/>
    <property type="gene ID" value="AVESA.00010b.r2.5AG0843580"/>
</dbReference>
<reference evidence="1" key="2">
    <citation type="submission" date="2025-09" db="UniProtKB">
        <authorList>
            <consortium name="EnsemblPlants"/>
        </authorList>
    </citation>
    <scope>IDENTIFICATION</scope>
</reference>